<dbReference type="EMBL" id="JAPDGR010000589">
    <property type="protein sequence ID" value="KAJ2988929.1"/>
    <property type="molecule type" value="Genomic_DNA"/>
</dbReference>
<keyword evidence="2" id="KW-1185">Reference proteome</keyword>
<accession>A0ACC1PAV3</accession>
<protein>
    <submittedName>
        <fullName evidence="1">Uncharacterized protein</fullName>
    </submittedName>
</protein>
<organism evidence="1 2">
    <name type="scientific">Xylaria curta</name>
    <dbReference type="NCBI Taxonomy" id="42375"/>
    <lineage>
        <taxon>Eukaryota</taxon>
        <taxon>Fungi</taxon>
        <taxon>Dikarya</taxon>
        <taxon>Ascomycota</taxon>
        <taxon>Pezizomycotina</taxon>
        <taxon>Sordariomycetes</taxon>
        <taxon>Xylariomycetidae</taxon>
        <taxon>Xylariales</taxon>
        <taxon>Xylariaceae</taxon>
        <taxon>Xylaria</taxon>
    </lineage>
</organism>
<gene>
    <name evidence="1" type="ORF">NUW58_g3725</name>
</gene>
<name>A0ACC1PAV3_9PEZI</name>
<comment type="caution">
    <text evidence="1">The sequence shown here is derived from an EMBL/GenBank/DDBJ whole genome shotgun (WGS) entry which is preliminary data.</text>
</comment>
<evidence type="ECO:0000313" key="1">
    <source>
        <dbReference type="EMBL" id="KAJ2988929.1"/>
    </source>
</evidence>
<dbReference type="Proteomes" id="UP001143856">
    <property type="component" value="Unassembled WGS sequence"/>
</dbReference>
<reference evidence="1" key="1">
    <citation type="submission" date="2022-10" db="EMBL/GenBank/DDBJ databases">
        <title>Genome Sequence of Xylaria curta.</title>
        <authorList>
            <person name="Buettner E."/>
        </authorList>
    </citation>
    <scope>NUCLEOTIDE SEQUENCE</scope>
    <source>
        <strain evidence="1">Babe10</strain>
    </source>
</reference>
<evidence type="ECO:0000313" key="2">
    <source>
        <dbReference type="Proteomes" id="UP001143856"/>
    </source>
</evidence>
<proteinExistence type="predicted"/>
<sequence>MSGSGSGSDLAPTFVQQGSVDWVDLANVQVKFTVGTLSRMSRAGIEAITFHAAHFVFSPARFSDQGQMRVYDATKKLVSFPTLSKALWLGFGVKHIIHEFAVSHEGLVCVGICAALTEHFTNLCAASIVSELWNMRKLSPDFTPALHQWIALVEMCGGILSTTDFPLVLGRIMQQYLSDGVSNIRACSSPKSIAEVLHAVFEATKKNVREVHISGGFDCAWVAAVAHWLLGFSVDIIDDSGVVLWTSPYEPHTPGEHTKLVIVRNAASEDKLQILKRCHILDGGQSLVPGQWDEETRWKMVSLGRVSWATCLADTFGTPARKLLVTYGQIAGWCLGSTARVFDAYMCNEYAPNGEVGNIPPANPACTCRGFITASRNLLPELCANPELIESMEEATRQPLSEARRHYSEYMASLRALCVCTRCNPGGPGTKYQFCMVQLVPFICSVVRIYYHTRMSQDLSIAPSIAGMEQLYWEHDNVNLEEAKKMSVGQDLLSLVGILFSCTETYKVVSNMKSTRSSAVSGNGLCFYMNTLCNPTGPPDEATLMHIVPGRIHFNDFTYQYIIDDDDEINKSDYEGTQETEFFCRSVSMVDSYDTMAASSSEGLESGLNIVETMDNSRVIKASYHISQKVGKGIVKLGPRQLFNEFCHAYTASDCRGKQCQSPSGVRSIWANEDGYLTNNSILPLGPAPIIRVLPHGSLAILVALTQRHLKDDPTESRPPRDSPDQPRYTLRKQLQGNQCIRCCLKNALEGPRTLSSNPAFRTKHVCILSNLN</sequence>